<evidence type="ECO:0000313" key="2">
    <source>
        <dbReference type="Proteomes" id="UP000679691"/>
    </source>
</evidence>
<evidence type="ECO:0000313" key="1">
    <source>
        <dbReference type="EMBL" id="MBP3944398.1"/>
    </source>
</evidence>
<dbReference type="RefSeq" id="WP_353547910.1">
    <property type="nucleotide sequence ID" value="NZ_JAGKSB010000017.1"/>
</dbReference>
<dbReference type="AlphaFoldDB" id="A0A8T4HGD8"/>
<organism evidence="1 2">
    <name type="scientific">Rhinopithecimicrobium faecis</name>
    <dbReference type="NCBI Taxonomy" id="2820698"/>
    <lineage>
        <taxon>Bacteria</taxon>
        <taxon>Pseudomonadati</taxon>
        <taxon>Bacteroidota</taxon>
        <taxon>Sphingobacteriia</taxon>
        <taxon>Sphingobacteriales</taxon>
        <taxon>Sphingobacteriaceae</taxon>
        <taxon>Rhinopithecimicrobium</taxon>
    </lineage>
</organism>
<protein>
    <submittedName>
        <fullName evidence="1">Uncharacterized protein</fullName>
    </submittedName>
</protein>
<keyword evidence="2" id="KW-1185">Reference proteome</keyword>
<comment type="caution">
    <text evidence="1">The sequence shown here is derived from an EMBL/GenBank/DDBJ whole genome shotgun (WGS) entry which is preliminary data.</text>
</comment>
<sequence length="181" mass="20011">MYKRVSIPKKSGTPRPKSSLITLIPFNDILTWPERTEDSLDVTGNITLKADAKAINLYATASTISRNDSTEGDPDAEGFIQNLVFDHPGNSKEFETFVQKFLGEPFIVITDECGDNSGRRMHGWKCNPIFFTPEEQDNNEAVKTTLTWATRLRSKLKSGYYLGEMPAVADVATEGSSDGGL</sequence>
<accession>A0A8T4HGD8</accession>
<name>A0A8T4HGD8_9SPHI</name>
<dbReference type="Proteomes" id="UP000679691">
    <property type="component" value="Unassembled WGS sequence"/>
</dbReference>
<proteinExistence type="predicted"/>
<dbReference type="EMBL" id="JAGKSB010000017">
    <property type="protein sequence ID" value="MBP3944398.1"/>
    <property type="molecule type" value="Genomic_DNA"/>
</dbReference>
<reference evidence="1" key="1">
    <citation type="submission" date="2021-03" db="EMBL/GenBank/DDBJ databases">
        <authorList>
            <person name="Lu T."/>
            <person name="Wang Q."/>
            <person name="Han X."/>
        </authorList>
    </citation>
    <scope>NUCLEOTIDE SEQUENCE</scope>
    <source>
        <strain evidence="1">WQ 2009</strain>
    </source>
</reference>
<gene>
    <name evidence="1" type="ORF">J5U18_12690</name>
</gene>